<name>A0A7W7A9P9_9SPHN</name>
<gene>
    <name evidence="2" type="ORF">GGR37_001277</name>
</gene>
<keyword evidence="3" id="KW-1185">Reference proteome</keyword>
<dbReference type="RefSeq" id="WP_144905164.1">
    <property type="nucleotide sequence ID" value="NZ_JACHOA010000002.1"/>
</dbReference>
<dbReference type="Proteomes" id="UP000538566">
    <property type="component" value="Unassembled WGS sequence"/>
</dbReference>
<protein>
    <submittedName>
        <fullName evidence="2">Peroxiredoxin</fullName>
    </submittedName>
</protein>
<evidence type="ECO:0000313" key="3">
    <source>
        <dbReference type="Proteomes" id="UP000538566"/>
    </source>
</evidence>
<dbReference type="Pfam" id="PF00578">
    <property type="entry name" value="AhpC-TSA"/>
    <property type="match status" value="1"/>
</dbReference>
<dbReference type="GO" id="GO:0016209">
    <property type="term" value="F:antioxidant activity"/>
    <property type="evidence" value="ECO:0007669"/>
    <property type="project" value="InterPro"/>
</dbReference>
<sequence>MTKHDPDTIYDRLIGTLVADLHRRRAGHDAPREGSVFPAFRLPDERGVLCDLSQVLARGPVVISFIRGQWCPYCQEELASWKNAIPALQAAGTTLICITPETGGAAKAIRSSVSPEFTLLCDVDHGLSLSLGLAFHLGQAFIDQYKADGVDLAAIYGSAAGILPIPATFALDRDGVVRAAHVEPDFRIRAKPDDMIRALAVPAKG</sequence>
<dbReference type="SUPFAM" id="SSF52833">
    <property type="entry name" value="Thioredoxin-like"/>
    <property type="match status" value="1"/>
</dbReference>
<feature type="domain" description="Thioredoxin" evidence="1">
    <location>
        <begin position="31"/>
        <end position="204"/>
    </location>
</feature>
<evidence type="ECO:0000313" key="2">
    <source>
        <dbReference type="EMBL" id="MBB4613018.1"/>
    </source>
</evidence>
<dbReference type="PROSITE" id="PS51352">
    <property type="entry name" value="THIOREDOXIN_2"/>
    <property type="match status" value="1"/>
</dbReference>
<dbReference type="InterPro" id="IPR013766">
    <property type="entry name" value="Thioredoxin_domain"/>
</dbReference>
<dbReference type="EMBL" id="JACHOA010000002">
    <property type="protein sequence ID" value="MBB4613018.1"/>
    <property type="molecule type" value="Genomic_DNA"/>
</dbReference>
<dbReference type="Gene3D" id="3.40.30.10">
    <property type="entry name" value="Glutaredoxin"/>
    <property type="match status" value="1"/>
</dbReference>
<reference evidence="2 3" key="1">
    <citation type="submission" date="2020-08" db="EMBL/GenBank/DDBJ databases">
        <title>Genomic Encyclopedia of Type Strains, Phase IV (KMG-IV): sequencing the most valuable type-strain genomes for metagenomic binning, comparative biology and taxonomic classification.</title>
        <authorList>
            <person name="Goeker M."/>
        </authorList>
    </citation>
    <scope>NUCLEOTIDE SEQUENCE [LARGE SCALE GENOMIC DNA]</scope>
    <source>
        <strain evidence="2 3">DSM 17507</strain>
    </source>
</reference>
<dbReference type="InterPro" id="IPR036249">
    <property type="entry name" value="Thioredoxin-like_sf"/>
</dbReference>
<evidence type="ECO:0000259" key="1">
    <source>
        <dbReference type="PROSITE" id="PS51352"/>
    </source>
</evidence>
<dbReference type="CDD" id="cd02970">
    <property type="entry name" value="PRX_like2"/>
    <property type="match status" value="1"/>
</dbReference>
<dbReference type="OrthoDB" id="9809746at2"/>
<dbReference type="AlphaFoldDB" id="A0A7W7A9P9"/>
<dbReference type="GO" id="GO:0016491">
    <property type="term" value="F:oxidoreductase activity"/>
    <property type="evidence" value="ECO:0007669"/>
    <property type="project" value="InterPro"/>
</dbReference>
<organism evidence="2 3">
    <name type="scientific">Novosphingobium taihuense</name>
    <dbReference type="NCBI Taxonomy" id="260085"/>
    <lineage>
        <taxon>Bacteria</taxon>
        <taxon>Pseudomonadati</taxon>
        <taxon>Pseudomonadota</taxon>
        <taxon>Alphaproteobacteria</taxon>
        <taxon>Sphingomonadales</taxon>
        <taxon>Sphingomonadaceae</taxon>
        <taxon>Novosphingobium</taxon>
    </lineage>
</organism>
<comment type="caution">
    <text evidence="2">The sequence shown here is derived from an EMBL/GenBank/DDBJ whole genome shotgun (WGS) entry which is preliminary data.</text>
</comment>
<accession>A0A7W7A9P9</accession>
<proteinExistence type="predicted"/>
<dbReference type="InterPro" id="IPR000866">
    <property type="entry name" value="AhpC/TSA"/>
</dbReference>